<dbReference type="EMBL" id="JOKZ01000137">
    <property type="protein sequence ID" value="KKP02770.1"/>
    <property type="molecule type" value="Genomic_DNA"/>
</dbReference>
<protein>
    <submittedName>
        <fullName evidence="2">Uncharacterized protein</fullName>
    </submittedName>
</protein>
<evidence type="ECO:0000313" key="2">
    <source>
        <dbReference type="EMBL" id="KKP02770.1"/>
    </source>
</evidence>
<reference evidence="3" key="1">
    <citation type="journal article" date="2015" name="Genome Announc.">
        <title>Draft whole-genome sequence of the biocontrol agent Trichoderma harzianum T6776.</title>
        <authorList>
            <person name="Baroncelli R."/>
            <person name="Piaggeschi G."/>
            <person name="Fiorini L."/>
            <person name="Bertolini E."/>
            <person name="Zapparata A."/>
            <person name="Pe M.E."/>
            <person name="Sarrocco S."/>
            <person name="Vannacci G."/>
        </authorList>
    </citation>
    <scope>NUCLEOTIDE SEQUENCE [LARGE SCALE GENOMIC DNA]</scope>
    <source>
        <strain evidence="3">T6776</strain>
    </source>
</reference>
<evidence type="ECO:0000313" key="3">
    <source>
        <dbReference type="Proteomes" id="UP000034112"/>
    </source>
</evidence>
<dbReference type="AlphaFoldDB" id="A0A0F9XDW7"/>
<proteinExistence type="predicted"/>
<evidence type="ECO:0000256" key="1">
    <source>
        <dbReference type="SAM" id="SignalP"/>
    </source>
</evidence>
<name>A0A0F9XDW7_TRIHA</name>
<accession>A0A0F9XDW7</accession>
<keyword evidence="1" id="KW-0732">Signal</keyword>
<organism evidence="2 3">
    <name type="scientific">Trichoderma harzianum</name>
    <name type="common">Hypocrea lixii</name>
    <dbReference type="NCBI Taxonomy" id="5544"/>
    <lineage>
        <taxon>Eukaryota</taxon>
        <taxon>Fungi</taxon>
        <taxon>Dikarya</taxon>
        <taxon>Ascomycota</taxon>
        <taxon>Pezizomycotina</taxon>
        <taxon>Sordariomycetes</taxon>
        <taxon>Hypocreomycetidae</taxon>
        <taxon>Hypocreales</taxon>
        <taxon>Hypocreaceae</taxon>
        <taxon>Trichoderma</taxon>
    </lineage>
</organism>
<dbReference type="OrthoDB" id="4867982at2759"/>
<dbReference type="OMA" id="SHDMPIA"/>
<feature type="chain" id="PRO_5002529867" evidence="1">
    <location>
        <begin position="18"/>
        <end position="121"/>
    </location>
</feature>
<feature type="signal peptide" evidence="1">
    <location>
        <begin position="1"/>
        <end position="17"/>
    </location>
</feature>
<sequence length="121" mass="12742">MKTAAFIAVALSGLALAAPSMKRAGTEWKDLTDLKYANSVPVSIAKGDRTAVKTAEKRAADVAAAVPVKDLRTLKYSHDMPIAKKPASKRAADVAAAAPVKDLRTLKYSHDMPIAKKPASA</sequence>
<gene>
    <name evidence="2" type="ORF">THAR02_05159</name>
</gene>
<comment type="caution">
    <text evidence="2">The sequence shown here is derived from an EMBL/GenBank/DDBJ whole genome shotgun (WGS) entry which is preliminary data.</text>
</comment>
<dbReference type="Proteomes" id="UP000034112">
    <property type="component" value="Unassembled WGS sequence"/>
</dbReference>